<dbReference type="RefSeq" id="XP_073553670.1">
    <property type="nucleotide sequence ID" value="XM_073707838.1"/>
</dbReference>
<organism evidence="1 2">
    <name type="scientific">Trichoderma ghanense</name>
    <dbReference type="NCBI Taxonomy" id="65468"/>
    <lineage>
        <taxon>Eukaryota</taxon>
        <taxon>Fungi</taxon>
        <taxon>Dikarya</taxon>
        <taxon>Ascomycota</taxon>
        <taxon>Pezizomycotina</taxon>
        <taxon>Sordariomycetes</taxon>
        <taxon>Hypocreomycetidae</taxon>
        <taxon>Hypocreales</taxon>
        <taxon>Hypocreaceae</taxon>
        <taxon>Trichoderma</taxon>
    </lineage>
</organism>
<accession>A0ABY2GP82</accession>
<gene>
    <name evidence="1" type="ORF">CCMA1212_010810</name>
</gene>
<keyword evidence="2" id="KW-1185">Reference proteome</keyword>
<dbReference type="Proteomes" id="UP001642720">
    <property type="component" value="Unassembled WGS sequence"/>
</dbReference>
<dbReference type="GeneID" id="300582288"/>
<name>A0ABY2GP82_9HYPO</name>
<reference evidence="1 2" key="1">
    <citation type="submission" date="2018-01" db="EMBL/GenBank/DDBJ databases">
        <title>Genome characterization of the sugarcane-associated fungus Trichoderma ghanense CCMA-1212 and their application in lignocelulose bioconversion.</title>
        <authorList>
            <person name="Steindorff A.S."/>
            <person name="Mendes T.D."/>
            <person name="Vilela E.S.D."/>
            <person name="Rodrigues D.S."/>
            <person name="Formighieri E.F."/>
            <person name="Melo I.S."/>
            <person name="Favaro L.C.L."/>
        </authorList>
    </citation>
    <scope>NUCLEOTIDE SEQUENCE [LARGE SCALE GENOMIC DNA]</scope>
    <source>
        <strain evidence="1 2">CCMA-1212</strain>
    </source>
</reference>
<protein>
    <submittedName>
        <fullName evidence="1">Uncharacterized protein</fullName>
    </submittedName>
</protein>
<sequence>MMMASVGGLSMLELDTPSSKSLGYESLVEISVCFIWQTGNAVMSRLVREIRGFDKNNLAEGVIQRCTKWVSSVLHLVSQLFGVSVALSCAGCVFRSVGFSKQYESISGLGKFSSGDIRDALAGVDSSILEAGQDPCFVGLDIKGITETISNTQWVAFARGGMTLSSGLV</sequence>
<dbReference type="EMBL" id="PPTA01000033">
    <property type="protein sequence ID" value="TFA97468.1"/>
    <property type="molecule type" value="Genomic_DNA"/>
</dbReference>
<proteinExistence type="predicted"/>
<comment type="caution">
    <text evidence="1">The sequence shown here is derived from an EMBL/GenBank/DDBJ whole genome shotgun (WGS) entry which is preliminary data.</text>
</comment>
<evidence type="ECO:0000313" key="2">
    <source>
        <dbReference type="Proteomes" id="UP001642720"/>
    </source>
</evidence>
<evidence type="ECO:0000313" key="1">
    <source>
        <dbReference type="EMBL" id="TFA97468.1"/>
    </source>
</evidence>